<evidence type="ECO:0000313" key="7">
    <source>
        <dbReference type="EMBL" id="MCG2621298.1"/>
    </source>
</evidence>
<accession>A0ABS9L3V6</accession>
<evidence type="ECO:0000256" key="4">
    <source>
        <dbReference type="ARBA" id="ARBA00023004"/>
    </source>
</evidence>
<evidence type="ECO:0000256" key="3">
    <source>
        <dbReference type="ARBA" id="ARBA00023002"/>
    </source>
</evidence>
<keyword evidence="4" id="KW-0408">Iron</keyword>
<reference evidence="7" key="1">
    <citation type="submission" date="2022-01" db="EMBL/GenBank/DDBJ databases">
        <authorList>
            <person name="Jo J.-H."/>
            <person name="Im W.-T."/>
        </authorList>
    </citation>
    <scope>NUCLEOTIDE SEQUENCE</scope>
    <source>
        <strain evidence="7">I2-34</strain>
    </source>
</reference>
<keyword evidence="2" id="KW-0479">Metal-binding</keyword>
<gene>
    <name evidence="7" type="ORF">LVY72_05145</name>
</gene>
<keyword evidence="3" id="KW-0560">Oxidoreductase</keyword>
<keyword evidence="1" id="KW-0001">2Fe-2S</keyword>
<evidence type="ECO:0000256" key="2">
    <source>
        <dbReference type="ARBA" id="ARBA00022723"/>
    </source>
</evidence>
<evidence type="ECO:0000259" key="6">
    <source>
        <dbReference type="PROSITE" id="PS51296"/>
    </source>
</evidence>
<keyword evidence="8" id="KW-1185">Reference proteome</keyword>
<dbReference type="Pfam" id="PF19301">
    <property type="entry name" value="LigXa_C"/>
    <property type="match status" value="1"/>
</dbReference>
<evidence type="ECO:0000313" key="8">
    <source>
        <dbReference type="Proteomes" id="UP001165368"/>
    </source>
</evidence>
<dbReference type="EMBL" id="JAKLTQ010000002">
    <property type="protein sequence ID" value="MCG2621298.1"/>
    <property type="molecule type" value="Genomic_DNA"/>
</dbReference>
<comment type="caution">
    <text evidence="7">The sequence shown here is derived from an EMBL/GenBank/DDBJ whole genome shotgun (WGS) entry which is preliminary data.</text>
</comment>
<dbReference type="Proteomes" id="UP001165368">
    <property type="component" value="Unassembled WGS sequence"/>
</dbReference>
<dbReference type="InterPro" id="IPR045623">
    <property type="entry name" value="LigXa_C"/>
</dbReference>
<evidence type="ECO:0000256" key="5">
    <source>
        <dbReference type="ARBA" id="ARBA00023014"/>
    </source>
</evidence>
<dbReference type="Gene3D" id="2.102.10.10">
    <property type="entry name" value="Rieske [2Fe-2S] iron-sulphur domain"/>
    <property type="match status" value="1"/>
</dbReference>
<dbReference type="InterPro" id="IPR017941">
    <property type="entry name" value="Rieske_2Fe-2S"/>
</dbReference>
<dbReference type="InterPro" id="IPR036922">
    <property type="entry name" value="Rieske_2Fe-2S_sf"/>
</dbReference>
<feature type="domain" description="Rieske" evidence="6">
    <location>
        <begin position="27"/>
        <end position="133"/>
    </location>
</feature>
<dbReference type="PANTHER" id="PTHR21266">
    <property type="entry name" value="IRON-SULFUR DOMAIN CONTAINING PROTEIN"/>
    <property type="match status" value="1"/>
</dbReference>
<dbReference type="SUPFAM" id="SSF50022">
    <property type="entry name" value="ISP domain"/>
    <property type="match status" value="1"/>
</dbReference>
<protein>
    <submittedName>
        <fullName evidence="7">Rieske 2Fe-2S domain-containing protein</fullName>
    </submittedName>
</protein>
<sequence length="438" mass="49204">MKPEEQKQLLMDIQPGTPMNRAIQRYWLPVCLTRDVAEPDCDPIRVRVLGTDYVVFRDSEGRVGILDELCTHRSASLCLGRNEQGGLRCLYHGWKFAVDGTIVDAPNVKDPRFKERVRQPAFAVREAGSIVWGYFGPAEHEPPFPHYPFFDLPEENRVVELVVASANYTRVVEGLLDSSHTGVLHQDALAQLAKGEGPAPSFGGRRRVSTGAVLAKDLSPDIEVQETDFGLRYAAVREYKDAEGKKARAARITTFAFPTTICVPPDNLMQITLPVENDRSHFFMVFWDPTREIGVGAARQEVLEYYGIDQTAMDKWGLGREFHDLPDRPNTQNNWGQDREAMRRGESFTGMYRFIPEDFGVSGSMGATDRFPMEHLVPSDLAIARFRRRMIDNATRLERGEDVHGLAPKEPIRAGFVTLAEGESWQDHFAAQAPAPTA</sequence>
<dbReference type="InterPro" id="IPR050584">
    <property type="entry name" value="Cholesterol_7-desaturase"/>
</dbReference>
<dbReference type="Pfam" id="PF00355">
    <property type="entry name" value="Rieske"/>
    <property type="match status" value="1"/>
</dbReference>
<organism evidence="7 8">
    <name type="scientific">Arthrobacter hankyongi</name>
    <dbReference type="NCBI Taxonomy" id="2904801"/>
    <lineage>
        <taxon>Bacteria</taxon>
        <taxon>Bacillati</taxon>
        <taxon>Actinomycetota</taxon>
        <taxon>Actinomycetes</taxon>
        <taxon>Micrococcales</taxon>
        <taxon>Micrococcaceae</taxon>
        <taxon>Arthrobacter</taxon>
    </lineage>
</organism>
<dbReference type="SUPFAM" id="SSF55961">
    <property type="entry name" value="Bet v1-like"/>
    <property type="match status" value="1"/>
</dbReference>
<name>A0ABS9L3V6_9MICC</name>
<keyword evidence="5" id="KW-0411">Iron-sulfur</keyword>
<dbReference type="RefSeq" id="WP_237818403.1">
    <property type="nucleotide sequence ID" value="NZ_JAKLTQ010000002.1"/>
</dbReference>
<evidence type="ECO:0000256" key="1">
    <source>
        <dbReference type="ARBA" id="ARBA00022714"/>
    </source>
</evidence>
<dbReference type="PROSITE" id="PS51296">
    <property type="entry name" value="RIESKE"/>
    <property type="match status" value="1"/>
</dbReference>
<dbReference type="PANTHER" id="PTHR21266:SF59">
    <property type="entry name" value="BLR4922 PROTEIN"/>
    <property type="match status" value="1"/>
</dbReference>
<proteinExistence type="predicted"/>